<name>A0A177D2R5_ALTAL</name>
<dbReference type="PANTHER" id="PTHR10666">
    <property type="entry name" value="UBIQUITIN"/>
    <property type="match status" value="1"/>
</dbReference>
<organism evidence="2 3">
    <name type="scientific">Alternaria alternata</name>
    <name type="common">Alternaria rot fungus</name>
    <name type="synonym">Torula alternata</name>
    <dbReference type="NCBI Taxonomy" id="5599"/>
    <lineage>
        <taxon>Eukaryota</taxon>
        <taxon>Fungi</taxon>
        <taxon>Dikarya</taxon>
        <taxon>Ascomycota</taxon>
        <taxon>Pezizomycotina</taxon>
        <taxon>Dothideomycetes</taxon>
        <taxon>Pleosporomycetidae</taxon>
        <taxon>Pleosporales</taxon>
        <taxon>Pleosporineae</taxon>
        <taxon>Pleosporaceae</taxon>
        <taxon>Alternaria</taxon>
        <taxon>Alternaria sect. Alternaria</taxon>
        <taxon>Alternaria alternata complex</taxon>
    </lineage>
</organism>
<dbReference type="STRING" id="5599.A0A177D2R5"/>
<dbReference type="AlphaFoldDB" id="A0A177D2R5"/>
<evidence type="ECO:0000313" key="3">
    <source>
        <dbReference type="Proteomes" id="UP000077248"/>
    </source>
</evidence>
<proteinExistence type="predicted"/>
<dbReference type="SMART" id="SM00213">
    <property type="entry name" value="UBQ"/>
    <property type="match status" value="3"/>
</dbReference>
<evidence type="ECO:0000259" key="1">
    <source>
        <dbReference type="PROSITE" id="PS50053"/>
    </source>
</evidence>
<dbReference type="InterPro" id="IPR029071">
    <property type="entry name" value="Ubiquitin-like_domsf"/>
</dbReference>
<gene>
    <name evidence="2" type="ORF">CC77DRAFT_1026336</name>
</gene>
<feature type="domain" description="Ubiquitin-like" evidence="1">
    <location>
        <begin position="187"/>
        <end position="264"/>
    </location>
</feature>
<dbReference type="CDD" id="cd17039">
    <property type="entry name" value="Ubl_ubiquitin_like"/>
    <property type="match status" value="2"/>
</dbReference>
<feature type="domain" description="Ubiquitin-like" evidence="1">
    <location>
        <begin position="96"/>
        <end position="170"/>
    </location>
</feature>
<dbReference type="RefSeq" id="XP_018379172.1">
    <property type="nucleotide sequence ID" value="XM_018526239.1"/>
</dbReference>
<dbReference type="SUPFAM" id="SSF54236">
    <property type="entry name" value="Ubiquitin-like"/>
    <property type="match status" value="3"/>
</dbReference>
<dbReference type="GeneID" id="29111833"/>
<feature type="domain" description="Ubiquitin-like" evidence="1">
    <location>
        <begin position="1"/>
        <end position="72"/>
    </location>
</feature>
<evidence type="ECO:0000313" key="2">
    <source>
        <dbReference type="EMBL" id="OAG13751.1"/>
    </source>
</evidence>
<dbReference type="InterPro" id="IPR019954">
    <property type="entry name" value="Ubiquitin_CS"/>
</dbReference>
<reference evidence="2 3" key="1">
    <citation type="submission" date="2016-05" db="EMBL/GenBank/DDBJ databases">
        <title>Comparative analysis of secretome profiles of manganese(II)-oxidizing ascomycete fungi.</title>
        <authorList>
            <consortium name="DOE Joint Genome Institute"/>
            <person name="Zeiner C.A."/>
            <person name="Purvine S.O."/>
            <person name="Zink E.M."/>
            <person name="Wu S."/>
            <person name="Pasa-Tolic L."/>
            <person name="Chaput D.L."/>
            <person name="Haridas S."/>
            <person name="Grigoriev I.V."/>
            <person name="Santelli C.M."/>
            <person name="Hansel C.M."/>
        </authorList>
    </citation>
    <scope>NUCLEOTIDE SEQUENCE [LARGE SCALE GENOMIC DNA]</scope>
    <source>
        <strain evidence="2 3">SRC1lrK2f</strain>
    </source>
</reference>
<dbReference type="Proteomes" id="UP000077248">
    <property type="component" value="Unassembled WGS sequence"/>
</dbReference>
<dbReference type="PROSITE" id="PS50053">
    <property type="entry name" value="UBIQUITIN_2"/>
    <property type="match status" value="3"/>
</dbReference>
<protein>
    <submittedName>
        <fullName evidence="2">Ubiquitin-domain-containing protein</fullName>
    </submittedName>
</protein>
<keyword evidence="3" id="KW-1185">Reference proteome</keyword>
<sequence>MQLNIRLPDGVILNSFTVFDNETIEQLKKRLQPRVCRSPEEQCLIANGRVLDDACTVDVTGLSDGTTVQLMLHDGLVKSKGQSAPVSVAINDESSFVVQIKIGDSISHEQEVAAGDLVYSLKLKIEHELRKSQRRTVPFGRQILLYEQVELQNGRKLRHYKLENGAVLEMQDKSPPQTAQQDVEGTQTVFVKTLTGTTVSLVRLNLSTTLVIKLKEDIQDRTGIPPETQRLIYAGKQLEDERTLGEYNIESESTLHMVLRVPGGGAVD</sequence>
<dbReference type="Pfam" id="PF00240">
    <property type="entry name" value="ubiquitin"/>
    <property type="match status" value="3"/>
</dbReference>
<dbReference type="InterPro" id="IPR000626">
    <property type="entry name" value="Ubiquitin-like_dom"/>
</dbReference>
<accession>A0A177D2R5</accession>
<dbReference type="KEGG" id="aalt:CC77DRAFT_1026336"/>
<dbReference type="EMBL" id="KV441506">
    <property type="protein sequence ID" value="OAG13751.1"/>
    <property type="molecule type" value="Genomic_DNA"/>
</dbReference>
<dbReference type="VEuPathDB" id="FungiDB:CC77DRAFT_1026336"/>
<dbReference type="InterPro" id="IPR050158">
    <property type="entry name" value="Ubiquitin_ubiquitin-like"/>
</dbReference>
<dbReference type="Gene3D" id="3.10.20.90">
    <property type="entry name" value="Phosphatidylinositol 3-kinase Catalytic Subunit, Chain A, domain 1"/>
    <property type="match status" value="3"/>
</dbReference>
<dbReference type="PROSITE" id="PS00299">
    <property type="entry name" value="UBIQUITIN_1"/>
    <property type="match status" value="1"/>
</dbReference>